<comment type="caution">
    <text evidence="3">The sequence shown here is derived from an EMBL/GenBank/DDBJ whole genome shotgun (WGS) entry which is preliminary data.</text>
</comment>
<dbReference type="AlphaFoldDB" id="A0AAE0XHM0"/>
<comment type="similarity">
    <text evidence="1">Belongs to the esterase D family.</text>
</comment>
<name>A0AAE0XHM0_9PEZI</name>
<dbReference type="Proteomes" id="UP001270362">
    <property type="component" value="Unassembled WGS sequence"/>
</dbReference>
<dbReference type="PANTHER" id="PTHR40841">
    <property type="entry name" value="SIDEROPHORE TRIACETYLFUSARININE C ESTERASE"/>
    <property type="match status" value="1"/>
</dbReference>
<dbReference type="GO" id="GO:0016788">
    <property type="term" value="F:hydrolase activity, acting on ester bonds"/>
    <property type="evidence" value="ECO:0007669"/>
    <property type="project" value="TreeGrafter"/>
</dbReference>
<dbReference type="EMBL" id="JAULSO010000001">
    <property type="protein sequence ID" value="KAK3693405.1"/>
    <property type="molecule type" value="Genomic_DNA"/>
</dbReference>
<reference evidence="3" key="1">
    <citation type="journal article" date="2023" name="Mol. Phylogenet. Evol.">
        <title>Genome-scale phylogeny and comparative genomics of the fungal order Sordariales.</title>
        <authorList>
            <person name="Hensen N."/>
            <person name="Bonometti L."/>
            <person name="Westerberg I."/>
            <person name="Brannstrom I.O."/>
            <person name="Guillou S."/>
            <person name="Cros-Aarteil S."/>
            <person name="Calhoun S."/>
            <person name="Haridas S."/>
            <person name="Kuo A."/>
            <person name="Mondo S."/>
            <person name="Pangilinan J."/>
            <person name="Riley R."/>
            <person name="LaButti K."/>
            <person name="Andreopoulos B."/>
            <person name="Lipzen A."/>
            <person name="Chen C."/>
            <person name="Yan M."/>
            <person name="Daum C."/>
            <person name="Ng V."/>
            <person name="Clum A."/>
            <person name="Steindorff A."/>
            <person name="Ohm R.A."/>
            <person name="Martin F."/>
            <person name="Silar P."/>
            <person name="Natvig D.O."/>
            <person name="Lalanne C."/>
            <person name="Gautier V."/>
            <person name="Ament-Velasquez S.L."/>
            <person name="Kruys A."/>
            <person name="Hutchinson M.I."/>
            <person name="Powell A.J."/>
            <person name="Barry K."/>
            <person name="Miller A.N."/>
            <person name="Grigoriev I.V."/>
            <person name="Debuchy R."/>
            <person name="Gladieux P."/>
            <person name="Hiltunen Thoren M."/>
            <person name="Johannesson H."/>
        </authorList>
    </citation>
    <scope>NUCLEOTIDE SEQUENCE</scope>
    <source>
        <strain evidence="3">CBS 314.62</strain>
    </source>
</reference>
<dbReference type="InterPro" id="IPR052558">
    <property type="entry name" value="Siderophore_Hydrolase_D"/>
</dbReference>
<keyword evidence="4" id="KW-1185">Reference proteome</keyword>
<accession>A0AAE0XHM0</accession>
<keyword evidence="2 3" id="KW-0378">Hydrolase</keyword>
<reference evidence="3" key="2">
    <citation type="submission" date="2023-06" db="EMBL/GenBank/DDBJ databases">
        <authorList>
            <consortium name="Lawrence Berkeley National Laboratory"/>
            <person name="Haridas S."/>
            <person name="Hensen N."/>
            <person name="Bonometti L."/>
            <person name="Westerberg I."/>
            <person name="Brannstrom I.O."/>
            <person name="Guillou S."/>
            <person name="Cros-Aarteil S."/>
            <person name="Calhoun S."/>
            <person name="Kuo A."/>
            <person name="Mondo S."/>
            <person name="Pangilinan J."/>
            <person name="Riley R."/>
            <person name="Labutti K."/>
            <person name="Andreopoulos B."/>
            <person name="Lipzen A."/>
            <person name="Chen C."/>
            <person name="Yanf M."/>
            <person name="Daum C."/>
            <person name="Ng V."/>
            <person name="Clum A."/>
            <person name="Steindorff A."/>
            <person name="Ohm R."/>
            <person name="Martin F."/>
            <person name="Silar P."/>
            <person name="Natvig D."/>
            <person name="Lalanne C."/>
            <person name="Gautier V."/>
            <person name="Ament-Velasquez S.L."/>
            <person name="Kruys A."/>
            <person name="Hutchinson M.I."/>
            <person name="Powell A.J."/>
            <person name="Barry K."/>
            <person name="Miller A.N."/>
            <person name="Grigoriev I.V."/>
            <person name="Debuchy R."/>
            <person name="Gladieux P."/>
            <person name="Thoren M.H."/>
            <person name="Johannesson H."/>
        </authorList>
    </citation>
    <scope>NUCLEOTIDE SEQUENCE</scope>
    <source>
        <strain evidence="3">CBS 314.62</strain>
    </source>
</reference>
<evidence type="ECO:0000256" key="2">
    <source>
        <dbReference type="ARBA" id="ARBA00022801"/>
    </source>
</evidence>
<dbReference type="Gene3D" id="3.40.50.1820">
    <property type="entry name" value="alpha/beta hydrolase"/>
    <property type="match status" value="1"/>
</dbReference>
<evidence type="ECO:0000313" key="4">
    <source>
        <dbReference type="Proteomes" id="UP001270362"/>
    </source>
</evidence>
<sequence length="298" mass="33359">MASSNTWSFTPLVADLPPTLFPNVTFWNVTNSATNLVYQVQISWPFEWESRQVNKSALTMYVLDGNALGMTASDAFKRRKAVEPSQPDSIVVSIGYPLTDSVYAWGQRAIDFAPRTTPSGVDDFLGFITETLRPWVRATMFPNVEFSRDALFGHSMGGLFVLHTLIHHAELFDTFMAASPGFFYEGGAILDDVSRYLGSAGDSGIDGAGEVTKPAVLVTYGTLEQFPERWRTETEVQFQARREGIRQYRNTEFCHELFDRLRASGKMRDVRVKEYVGADHSGVPASTIVDGIMYFADW</sequence>
<gene>
    <name evidence="3" type="ORF">B0T22DRAFT_505154</name>
</gene>
<dbReference type="InterPro" id="IPR029058">
    <property type="entry name" value="AB_hydrolase_fold"/>
</dbReference>
<protein>
    <submittedName>
        <fullName evidence="3">Alpha/Beta hydrolase protein</fullName>
    </submittedName>
</protein>
<proteinExistence type="inferred from homology"/>
<dbReference type="InterPro" id="IPR000801">
    <property type="entry name" value="Esterase-like"/>
</dbReference>
<evidence type="ECO:0000313" key="3">
    <source>
        <dbReference type="EMBL" id="KAK3693405.1"/>
    </source>
</evidence>
<dbReference type="Pfam" id="PF00756">
    <property type="entry name" value="Esterase"/>
    <property type="match status" value="1"/>
</dbReference>
<evidence type="ECO:0000256" key="1">
    <source>
        <dbReference type="ARBA" id="ARBA00005622"/>
    </source>
</evidence>
<dbReference type="SUPFAM" id="SSF53474">
    <property type="entry name" value="alpha/beta-Hydrolases"/>
    <property type="match status" value="1"/>
</dbReference>
<organism evidence="3 4">
    <name type="scientific">Podospora appendiculata</name>
    <dbReference type="NCBI Taxonomy" id="314037"/>
    <lineage>
        <taxon>Eukaryota</taxon>
        <taxon>Fungi</taxon>
        <taxon>Dikarya</taxon>
        <taxon>Ascomycota</taxon>
        <taxon>Pezizomycotina</taxon>
        <taxon>Sordariomycetes</taxon>
        <taxon>Sordariomycetidae</taxon>
        <taxon>Sordariales</taxon>
        <taxon>Podosporaceae</taxon>
        <taxon>Podospora</taxon>
    </lineage>
</organism>
<dbReference type="PANTHER" id="PTHR40841:SF2">
    <property type="entry name" value="SIDEROPHORE-DEGRADING ESTERASE (EUROFUNG)"/>
    <property type="match status" value="1"/>
</dbReference>